<proteinExistence type="predicted"/>
<organism evidence="1 2">
    <name type="scientific">bacterium (Candidatus Gribaldobacteria) CG23_combo_of_CG06-09_8_20_14_all_37_87_8</name>
    <dbReference type="NCBI Taxonomy" id="2014278"/>
    <lineage>
        <taxon>Bacteria</taxon>
        <taxon>Candidatus Gribaldobacteria</taxon>
    </lineage>
</organism>
<evidence type="ECO:0000313" key="2">
    <source>
        <dbReference type="Proteomes" id="UP000230447"/>
    </source>
</evidence>
<dbReference type="EMBL" id="PCSB01000035">
    <property type="protein sequence ID" value="PIP31770.1"/>
    <property type="molecule type" value="Genomic_DNA"/>
</dbReference>
<gene>
    <name evidence="1" type="ORF">COX24_01800</name>
</gene>
<reference evidence="1 2" key="1">
    <citation type="submission" date="2017-09" db="EMBL/GenBank/DDBJ databases">
        <title>Depth-based differentiation of microbial function through sediment-hosted aquifers and enrichment of novel symbionts in the deep terrestrial subsurface.</title>
        <authorList>
            <person name="Probst A.J."/>
            <person name="Ladd B."/>
            <person name="Jarett J.K."/>
            <person name="Geller-Mcgrath D.E."/>
            <person name="Sieber C.M."/>
            <person name="Emerson J.B."/>
            <person name="Anantharaman K."/>
            <person name="Thomas B.C."/>
            <person name="Malmstrom R."/>
            <person name="Stieglmeier M."/>
            <person name="Klingl A."/>
            <person name="Woyke T."/>
            <person name="Ryan C.M."/>
            <person name="Banfield J.F."/>
        </authorList>
    </citation>
    <scope>NUCLEOTIDE SEQUENCE [LARGE SCALE GENOMIC DNA]</scope>
    <source>
        <strain evidence="1">CG23_combo_of_CG06-09_8_20_14_all_37_87_8</strain>
    </source>
</reference>
<dbReference type="Proteomes" id="UP000230447">
    <property type="component" value="Unassembled WGS sequence"/>
</dbReference>
<comment type="caution">
    <text evidence="1">The sequence shown here is derived from an EMBL/GenBank/DDBJ whole genome shotgun (WGS) entry which is preliminary data.</text>
</comment>
<accession>A0A2G9ZGS1</accession>
<protein>
    <submittedName>
        <fullName evidence="1">Uncharacterized protein</fullName>
    </submittedName>
</protein>
<name>A0A2G9ZGS1_9BACT</name>
<dbReference type="AlphaFoldDB" id="A0A2G9ZGS1"/>
<sequence length="81" mass="9328">MLTQISKAVSTNITNPCKLKNKLRAWLVLFVPIFANTIKKTVKPIKNDSPNFINLLINYFSRKKEKQKGQRGGLLFLFFNS</sequence>
<evidence type="ECO:0000313" key="1">
    <source>
        <dbReference type="EMBL" id="PIP31770.1"/>
    </source>
</evidence>